<dbReference type="Proteomes" id="UP000310200">
    <property type="component" value="Unassembled WGS sequence"/>
</dbReference>
<dbReference type="AlphaFoldDB" id="A0A4S2KFT9"/>
<name>A0A4S2KFT9_9HYME</name>
<accession>A0A4S2KFT9</accession>
<keyword evidence="2" id="KW-1185">Reference proteome</keyword>
<reference evidence="1 2" key="1">
    <citation type="journal article" date="2019" name="Philos. Trans. R. Soc. Lond., B, Biol. Sci.">
        <title>Ant behaviour and brain gene expression of defending hosts depend on the ecological success of the intruding social parasite.</title>
        <authorList>
            <person name="Kaur R."/>
            <person name="Stoldt M."/>
            <person name="Jongepier E."/>
            <person name="Feldmeyer B."/>
            <person name="Menzel F."/>
            <person name="Bornberg-Bauer E."/>
            <person name="Foitzik S."/>
        </authorList>
    </citation>
    <scope>NUCLEOTIDE SEQUENCE [LARGE SCALE GENOMIC DNA]</scope>
    <source>
        <tissue evidence="1">Whole body</tissue>
    </source>
</reference>
<comment type="caution">
    <text evidence="1">The sequence shown here is derived from an EMBL/GenBank/DDBJ whole genome shotgun (WGS) entry which is preliminary data.</text>
</comment>
<proteinExistence type="predicted"/>
<protein>
    <submittedName>
        <fullName evidence="1">Uncharacterized protein</fullName>
    </submittedName>
</protein>
<dbReference type="EMBL" id="QBLH01002847">
    <property type="protein sequence ID" value="TGZ46637.1"/>
    <property type="molecule type" value="Genomic_DNA"/>
</dbReference>
<evidence type="ECO:0000313" key="2">
    <source>
        <dbReference type="Proteomes" id="UP000310200"/>
    </source>
</evidence>
<evidence type="ECO:0000313" key="1">
    <source>
        <dbReference type="EMBL" id="TGZ46637.1"/>
    </source>
</evidence>
<sequence length="166" mass="19136">MRVPRSWGPAIYYRIARTVIRIWDGERERTVRRYISVNYIDRRPTTGPTARGLAHSQARPWDSCEAWVNAPVFLFAEQRSGGRSPRFAGSFRPDRSMRSPERNLIFTLSAGRPAGDENDSDSLFREAASRPALLHFILDNAKKIGEKRQREKAKSYKIYARIVLLL</sequence>
<organism evidence="1 2">
    <name type="scientific">Temnothorax longispinosus</name>
    <dbReference type="NCBI Taxonomy" id="300112"/>
    <lineage>
        <taxon>Eukaryota</taxon>
        <taxon>Metazoa</taxon>
        <taxon>Ecdysozoa</taxon>
        <taxon>Arthropoda</taxon>
        <taxon>Hexapoda</taxon>
        <taxon>Insecta</taxon>
        <taxon>Pterygota</taxon>
        <taxon>Neoptera</taxon>
        <taxon>Endopterygota</taxon>
        <taxon>Hymenoptera</taxon>
        <taxon>Apocrita</taxon>
        <taxon>Aculeata</taxon>
        <taxon>Formicoidea</taxon>
        <taxon>Formicidae</taxon>
        <taxon>Myrmicinae</taxon>
        <taxon>Temnothorax</taxon>
    </lineage>
</organism>
<gene>
    <name evidence="1" type="ORF">DBV15_04037</name>
</gene>